<dbReference type="RefSeq" id="XP_067805257.1">
    <property type="nucleotide sequence ID" value="XM_067946466.1"/>
</dbReference>
<proteinExistence type="predicted"/>
<dbReference type="AlphaFoldDB" id="A0AAD9UQY1"/>
<organism evidence="2 3">
    <name type="scientific">Babesia duncani</name>
    <dbReference type="NCBI Taxonomy" id="323732"/>
    <lineage>
        <taxon>Eukaryota</taxon>
        <taxon>Sar</taxon>
        <taxon>Alveolata</taxon>
        <taxon>Apicomplexa</taxon>
        <taxon>Aconoidasida</taxon>
        <taxon>Piroplasmida</taxon>
        <taxon>Babesiidae</taxon>
        <taxon>Babesia</taxon>
    </lineage>
</organism>
<protein>
    <submittedName>
        <fullName evidence="2">Uncharacterized protein</fullName>
    </submittedName>
</protein>
<accession>A0AAD9UQY1</accession>
<reference evidence="2" key="1">
    <citation type="journal article" date="2023" name="Nat. Microbiol.">
        <title>Babesia duncani multi-omics identifies virulence factors and drug targets.</title>
        <authorList>
            <person name="Singh P."/>
            <person name="Lonardi S."/>
            <person name="Liang Q."/>
            <person name="Vydyam P."/>
            <person name="Khabirova E."/>
            <person name="Fang T."/>
            <person name="Gihaz S."/>
            <person name="Thekkiniath J."/>
            <person name="Munshi M."/>
            <person name="Abel S."/>
            <person name="Ciampossin L."/>
            <person name="Batugedara G."/>
            <person name="Gupta M."/>
            <person name="Lu X.M."/>
            <person name="Lenz T."/>
            <person name="Chakravarty S."/>
            <person name="Cornillot E."/>
            <person name="Hu Y."/>
            <person name="Ma W."/>
            <person name="Gonzalez L.M."/>
            <person name="Sanchez S."/>
            <person name="Estrada K."/>
            <person name="Sanchez-Flores A."/>
            <person name="Montero E."/>
            <person name="Harb O.S."/>
            <person name="Le Roch K.G."/>
            <person name="Mamoun C.B."/>
        </authorList>
    </citation>
    <scope>NUCLEOTIDE SEQUENCE</scope>
    <source>
        <strain evidence="2">WA1</strain>
    </source>
</reference>
<gene>
    <name evidence="2" type="ORF">BdWA1_001429</name>
</gene>
<feature type="region of interest" description="Disordered" evidence="1">
    <location>
        <begin position="336"/>
        <end position="461"/>
    </location>
</feature>
<dbReference type="Proteomes" id="UP001214638">
    <property type="component" value="Unassembled WGS sequence"/>
</dbReference>
<name>A0AAD9UQY1_9APIC</name>
<evidence type="ECO:0000313" key="3">
    <source>
        <dbReference type="Proteomes" id="UP001214638"/>
    </source>
</evidence>
<comment type="caution">
    <text evidence="2">The sequence shown here is derived from an EMBL/GenBank/DDBJ whole genome shotgun (WGS) entry which is preliminary data.</text>
</comment>
<sequence>MDNEYSTDAHDVTESIATPALATAKNIHGGLYKVLYGPQGHLFHISIHTRPKNGLVLLDEHLKQIRTIDVEHILSFERRVNETSHNQETLCVHLDGYALEFGFSTRAECDRLCQDIELAFGQPVLKYGLLTSAFKRAMGNANAKGKLKTPVHAAPEGLDGLGLKYSICHASKLDHGSIPPEEEPNAIASTQYPVIIEGTLHQGDYVTYSNIKRASNPPFTIYKVEWSISRSKYNQREFGDPVANTDSLYIADYMIGHYVMVKVFKAVKPNTQRLFVYSTAVAGPVVMGSNMCHEVLVNSVVDSPIHHVCIRSSHIGAIFKLQVPLEEVIHHVKEPPQPLANTREPLHLVKQPPPPIEKTTEDPSPLEYVETEEKPQSGRSVASQDTEDTVDEVADGKVQESSCESSDQGEVAAKSPFPKQAPAISPKAKPCSKVPAKTPAVKKQAPAKSSSTPPQHAPPKPSRLGLFANMFKAKKHNDVAKVLPKTKQAPKARGMPTDKLVPLKLKICAKGLRFWHGELHQNVPWSNLEILDLDPGACGSMGNVLSFKLG</sequence>
<keyword evidence="3" id="KW-1185">Reference proteome</keyword>
<dbReference type="EMBL" id="JALLKP010000001">
    <property type="protein sequence ID" value="KAK2198415.1"/>
    <property type="molecule type" value="Genomic_DNA"/>
</dbReference>
<evidence type="ECO:0000256" key="1">
    <source>
        <dbReference type="SAM" id="MobiDB-lite"/>
    </source>
</evidence>
<evidence type="ECO:0000313" key="2">
    <source>
        <dbReference type="EMBL" id="KAK2198415.1"/>
    </source>
</evidence>
<dbReference type="GeneID" id="94335727"/>
<dbReference type="KEGG" id="bdw:94335727"/>
<feature type="compositionally biased region" description="Polar residues" evidence="1">
    <location>
        <begin position="399"/>
        <end position="408"/>
    </location>
</feature>